<dbReference type="OrthoDB" id="444255at2759"/>
<dbReference type="Pfam" id="PF04991">
    <property type="entry name" value="LicD"/>
    <property type="match status" value="2"/>
</dbReference>
<keyword evidence="5" id="KW-0732">Signal</keyword>
<dbReference type="InterPro" id="IPR009644">
    <property type="entry name" value="FKTN/MNN4/W02B3.4-1"/>
</dbReference>
<feature type="signal peptide" evidence="5">
    <location>
        <begin position="1"/>
        <end position="20"/>
    </location>
</feature>
<proteinExistence type="predicted"/>
<organism evidence="7 8">
    <name type="scientific">Penicillium oxalicum (strain 114-2 / CGMCC 5302)</name>
    <name type="common">Penicillium decumbens</name>
    <dbReference type="NCBI Taxonomy" id="933388"/>
    <lineage>
        <taxon>Eukaryota</taxon>
        <taxon>Fungi</taxon>
        <taxon>Dikarya</taxon>
        <taxon>Ascomycota</taxon>
        <taxon>Pezizomycotina</taxon>
        <taxon>Eurotiomycetes</taxon>
        <taxon>Eurotiomycetidae</taxon>
        <taxon>Eurotiales</taxon>
        <taxon>Aspergillaceae</taxon>
        <taxon>Penicillium</taxon>
    </lineage>
</organism>
<dbReference type="GO" id="GO:0016020">
    <property type="term" value="C:membrane"/>
    <property type="evidence" value="ECO:0007669"/>
    <property type="project" value="UniProtKB-SubCell"/>
</dbReference>
<keyword evidence="8" id="KW-1185">Reference proteome</keyword>
<keyword evidence="2" id="KW-0812">Transmembrane</keyword>
<evidence type="ECO:0000259" key="6">
    <source>
        <dbReference type="Pfam" id="PF04991"/>
    </source>
</evidence>
<dbReference type="PhylomeDB" id="S8AJ17"/>
<dbReference type="HOGENOM" id="CLU_052528_0_0_1"/>
<reference evidence="7 8" key="1">
    <citation type="journal article" date="2013" name="PLoS ONE">
        <title>Genomic and secretomic analyses reveal unique features of the lignocellulolytic enzyme system of Penicillium decumbens.</title>
        <authorList>
            <person name="Liu G."/>
            <person name="Zhang L."/>
            <person name="Wei X."/>
            <person name="Zou G."/>
            <person name="Qin Y."/>
            <person name="Ma L."/>
            <person name="Li J."/>
            <person name="Zheng H."/>
            <person name="Wang S."/>
            <person name="Wang C."/>
            <person name="Xun L."/>
            <person name="Zhao G.-P."/>
            <person name="Zhou Z."/>
            <person name="Qu Y."/>
        </authorList>
    </citation>
    <scope>NUCLEOTIDE SEQUENCE [LARGE SCALE GENOMIC DNA]</scope>
    <source>
        <strain evidence="8">114-2 / CGMCC 5302</strain>
    </source>
</reference>
<dbReference type="PANTHER" id="PTHR15407:SF28">
    <property type="entry name" value="RIBITOL-5-PHOSPHATE TRANSFERASE FKTN"/>
    <property type="match status" value="1"/>
</dbReference>
<comment type="subcellular location">
    <subcellularLocation>
        <location evidence="1">Membrane</location>
        <topology evidence="1">Single-pass membrane protein</topology>
    </subcellularLocation>
</comment>
<dbReference type="GO" id="GO:0009100">
    <property type="term" value="P:glycoprotein metabolic process"/>
    <property type="evidence" value="ECO:0007669"/>
    <property type="project" value="UniProtKB-ARBA"/>
</dbReference>
<accession>S8AJ17</accession>
<evidence type="ECO:0000256" key="1">
    <source>
        <dbReference type="ARBA" id="ARBA00004167"/>
    </source>
</evidence>
<protein>
    <recommendedName>
        <fullName evidence="6">LicD/FKTN/FKRP nucleotidyltransferase domain-containing protein</fullName>
    </recommendedName>
</protein>
<feature type="domain" description="LicD/FKTN/FKRP nucleotidyltransferase" evidence="6">
    <location>
        <begin position="221"/>
        <end position="260"/>
    </location>
</feature>
<dbReference type="eggNOG" id="ENOG502QREF">
    <property type="taxonomic scope" value="Eukaryota"/>
</dbReference>
<feature type="chain" id="PRO_5004548524" description="LicD/FKTN/FKRP nucleotidyltransferase domain-containing protein" evidence="5">
    <location>
        <begin position="21"/>
        <end position="302"/>
    </location>
</feature>
<sequence length="302" mass="34982">MQWRAWATLGPALWCAAVTALPKSTAPIADDNNRGVSNVPWTDPTLKDPLWLKYGLNASAEYKYFHEPGRDDILGHYDSRYFTAPVSDSERADTLTHMVRAYLNFFDENDLETWIAHGTLLGWWWNGKILPWDWDMDTQVPDTTLAYLADHYNQTVVGYVAPGTLDRRDYLLDINPWSRQRERGQGLNIIDARFIDTKTGLYIDITGISRLEADHPDIWQCKNFHKYRLQDIYPLRRTTFEGTPARVPFAYDALLIEEYKEAALISTSYHNHTWIPAMAEWVPDNAVSSIHVNDSYEDEQYE</sequence>
<evidence type="ECO:0000313" key="8">
    <source>
        <dbReference type="Proteomes" id="UP000019376"/>
    </source>
</evidence>
<keyword evidence="3" id="KW-1133">Transmembrane helix</keyword>
<evidence type="ECO:0000256" key="2">
    <source>
        <dbReference type="ARBA" id="ARBA00022692"/>
    </source>
</evidence>
<dbReference type="InterPro" id="IPR007074">
    <property type="entry name" value="LicD/FKTN/FKRP_NTP_transf"/>
</dbReference>
<keyword evidence="4" id="KW-0472">Membrane</keyword>
<evidence type="ECO:0000313" key="7">
    <source>
        <dbReference type="EMBL" id="EPS25768.1"/>
    </source>
</evidence>
<gene>
    <name evidence="7" type="ORF">PDE_00704</name>
</gene>
<evidence type="ECO:0000256" key="5">
    <source>
        <dbReference type="SAM" id="SignalP"/>
    </source>
</evidence>
<name>S8AJ17_PENO1</name>
<dbReference type="AlphaFoldDB" id="S8AJ17"/>
<dbReference type="STRING" id="933388.S8AJ17"/>
<feature type="domain" description="LicD/FKTN/FKRP nucleotidyltransferase" evidence="6">
    <location>
        <begin position="108"/>
        <end position="213"/>
    </location>
</feature>
<evidence type="ECO:0000256" key="3">
    <source>
        <dbReference type="ARBA" id="ARBA00022989"/>
    </source>
</evidence>
<evidence type="ECO:0000256" key="4">
    <source>
        <dbReference type="ARBA" id="ARBA00023136"/>
    </source>
</evidence>
<dbReference type="Proteomes" id="UP000019376">
    <property type="component" value="Unassembled WGS sequence"/>
</dbReference>
<dbReference type="PANTHER" id="PTHR15407">
    <property type="entry name" value="FUKUTIN-RELATED"/>
    <property type="match status" value="1"/>
</dbReference>
<dbReference type="EMBL" id="KB644408">
    <property type="protein sequence ID" value="EPS25768.1"/>
    <property type="molecule type" value="Genomic_DNA"/>
</dbReference>